<evidence type="ECO:0000313" key="9">
    <source>
        <dbReference type="EMBL" id="TCP56765.1"/>
    </source>
</evidence>
<feature type="transmembrane region" description="Helical" evidence="7">
    <location>
        <begin position="106"/>
        <end position="127"/>
    </location>
</feature>
<dbReference type="GO" id="GO:0005886">
    <property type="term" value="C:plasma membrane"/>
    <property type="evidence" value="ECO:0007669"/>
    <property type="project" value="UniProtKB-SubCell"/>
</dbReference>
<keyword evidence="3" id="KW-1003">Cell membrane</keyword>
<feature type="transmembrane region" description="Helical" evidence="7">
    <location>
        <begin position="358"/>
        <end position="384"/>
    </location>
</feature>
<dbReference type="Gene3D" id="1.20.1720.10">
    <property type="entry name" value="Multidrug resistance protein D"/>
    <property type="match status" value="1"/>
</dbReference>
<dbReference type="RefSeq" id="WP_132875325.1">
    <property type="nucleotide sequence ID" value="NZ_SLXQ01000001.1"/>
</dbReference>
<name>A0A4R2RBH4_9PSEU</name>
<keyword evidence="2" id="KW-0813">Transport</keyword>
<feature type="transmembrane region" description="Helical" evidence="7">
    <location>
        <begin position="12"/>
        <end position="38"/>
    </location>
</feature>
<feature type="transmembrane region" description="Helical" evidence="7">
    <location>
        <begin position="139"/>
        <end position="159"/>
    </location>
</feature>
<dbReference type="PANTHER" id="PTHR42718:SF47">
    <property type="entry name" value="METHYL VIOLOGEN RESISTANCE PROTEIN SMVA"/>
    <property type="match status" value="1"/>
</dbReference>
<feature type="transmembrane region" description="Helical" evidence="7">
    <location>
        <begin position="201"/>
        <end position="220"/>
    </location>
</feature>
<protein>
    <submittedName>
        <fullName evidence="9">DHA2 family multidrug resistance protein-like MFS transporter</fullName>
    </submittedName>
</protein>
<sequence>MLPSPPTATARTWLGLAILLLPALLVAMDISVLFIAAPEIVESLRPSTNQWLWAMDIYGFVIASLLITMGSLGDRIGRRKLLLIGASLFGTASVFVAYAPNAELLIVGRALLAIGGATLAPSTLSLIRNMFPDPGQRRIAVGCWTAAFGGGAVAGPIIAGILLEYFWWGSVFLINVPVMILLLLAGPLLVPESRQSSQGGFDLPGAALSLVAILGLVFALKDTAQHGPTAVGAFAATIGIAGLVAFGAHQRRARHPLIDINLFRLPAFAAAIGANTIITVATVGTGSLAFIFLQTVHELSALDAALWTLPTFAGTMAGAATATPLLGRTRAGTTLTSGLLCAATGFVVVAIGSSDTSMAVFLTGYTVLTFGVGLTATSANTLVLGSAPAKDAGAASGIAETSTELGGAVGIAVFGAISGAVYSAGIADAPGVSTDPAAGETVNGTLAVADNLAEPQASALRNAAVAAYSDSVGAAALSGMTITIVTATVIWWLLRRTRPDPLPDSTADQESRAR</sequence>
<dbReference type="Gene3D" id="1.20.1250.20">
    <property type="entry name" value="MFS general substrate transporter like domains"/>
    <property type="match status" value="1"/>
</dbReference>
<dbReference type="OrthoDB" id="4172724at2"/>
<dbReference type="Pfam" id="PF07690">
    <property type="entry name" value="MFS_1"/>
    <property type="match status" value="1"/>
</dbReference>
<proteinExistence type="predicted"/>
<feature type="transmembrane region" description="Helical" evidence="7">
    <location>
        <begin position="333"/>
        <end position="352"/>
    </location>
</feature>
<feature type="domain" description="Major facilitator superfamily (MFS) profile" evidence="8">
    <location>
        <begin position="15"/>
        <end position="498"/>
    </location>
</feature>
<feature type="transmembrane region" description="Helical" evidence="7">
    <location>
        <begin position="472"/>
        <end position="494"/>
    </location>
</feature>
<dbReference type="SUPFAM" id="SSF103473">
    <property type="entry name" value="MFS general substrate transporter"/>
    <property type="match status" value="1"/>
</dbReference>
<dbReference type="EMBL" id="SLXQ01000001">
    <property type="protein sequence ID" value="TCP56765.1"/>
    <property type="molecule type" value="Genomic_DNA"/>
</dbReference>
<dbReference type="CDD" id="cd17321">
    <property type="entry name" value="MFS_MMR_MDR_like"/>
    <property type="match status" value="1"/>
</dbReference>
<evidence type="ECO:0000256" key="6">
    <source>
        <dbReference type="ARBA" id="ARBA00023136"/>
    </source>
</evidence>
<organism evidence="9 10">
    <name type="scientific">Tamaricihabitans halophyticus</name>
    <dbReference type="NCBI Taxonomy" id="1262583"/>
    <lineage>
        <taxon>Bacteria</taxon>
        <taxon>Bacillati</taxon>
        <taxon>Actinomycetota</taxon>
        <taxon>Actinomycetes</taxon>
        <taxon>Pseudonocardiales</taxon>
        <taxon>Pseudonocardiaceae</taxon>
        <taxon>Tamaricihabitans</taxon>
    </lineage>
</organism>
<keyword evidence="4 7" id="KW-0812">Transmembrane</keyword>
<evidence type="ECO:0000256" key="2">
    <source>
        <dbReference type="ARBA" id="ARBA00022448"/>
    </source>
</evidence>
<dbReference type="Proteomes" id="UP000294911">
    <property type="component" value="Unassembled WGS sequence"/>
</dbReference>
<keyword evidence="5 7" id="KW-1133">Transmembrane helix</keyword>
<dbReference type="InterPro" id="IPR011701">
    <property type="entry name" value="MFS"/>
</dbReference>
<comment type="caution">
    <text evidence="9">The sequence shown here is derived from an EMBL/GenBank/DDBJ whole genome shotgun (WGS) entry which is preliminary data.</text>
</comment>
<feature type="transmembrane region" description="Helical" evidence="7">
    <location>
        <begin position="50"/>
        <end position="69"/>
    </location>
</feature>
<reference evidence="9 10" key="1">
    <citation type="submission" date="2019-03" db="EMBL/GenBank/DDBJ databases">
        <title>Genomic Encyclopedia of Type Strains, Phase IV (KMG-IV): sequencing the most valuable type-strain genomes for metagenomic binning, comparative biology and taxonomic classification.</title>
        <authorList>
            <person name="Goeker M."/>
        </authorList>
    </citation>
    <scope>NUCLEOTIDE SEQUENCE [LARGE SCALE GENOMIC DNA]</scope>
    <source>
        <strain evidence="9 10">DSM 45765</strain>
    </source>
</reference>
<dbReference type="AlphaFoldDB" id="A0A4R2RBH4"/>
<gene>
    <name evidence="9" type="ORF">EV191_101711</name>
</gene>
<dbReference type="InterPro" id="IPR020846">
    <property type="entry name" value="MFS_dom"/>
</dbReference>
<accession>A0A4R2RBH4</accession>
<feature type="transmembrane region" description="Helical" evidence="7">
    <location>
        <begin position="81"/>
        <end position="100"/>
    </location>
</feature>
<evidence type="ECO:0000256" key="3">
    <source>
        <dbReference type="ARBA" id="ARBA00022475"/>
    </source>
</evidence>
<feature type="transmembrane region" description="Helical" evidence="7">
    <location>
        <begin position="226"/>
        <end position="246"/>
    </location>
</feature>
<dbReference type="PROSITE" id="PS50850">
    <property type="entry name" value="MFS"/>
    <property type="match status" value="1"/>
</dbReference>
<evidence type="ECO:0000256" key="4">
    <source>
        <dbReference type="ARBA" id="ARBA00022692"/>
    </source>
</evidence>
<feature type="transmembrane region" description="Helical" evidence="7">
    <location>
        <begin position="165"/>
        <end position="189"/>
    </location>
</feature>
<evidence type="ECO:0000313" key="10">
    <source>
        <dbReference type="Proteomes" id="UP000294911"/>
    </source>
</evidence>
<dbReference type="PANTHER" id="PTHR42718">
    <property type="entry name" value="MAJOR FACILITATOR SUPERFAMILY MULTIDRUG TRANSPORTER MFSC"/>
    <property type="match status" value="1"/>
</dbReference>
<evidence type="ECO:0000256" key="5">
    <source>
        <dbReference type="ARBA" id="ARBA00022989"/>
    </source>
</evidence>
<comment type="subcellular location">
    <subcellularLocation>
        <location evidence="1">Cell membrane</location>
        <topology evidence="1">Multi-pass membrane protein</topology>
    </subcellularLocation>
</comment>
<feature type="transmembrane region" description="Helical" evidence="7">
    <location>
        <begin position="267"/>
        <end position="292"/>
    </location>
</feature>
<evidence type="ECO:0000256" key="7">
    <source>
        <dbReference type="SAM" id="Phobius"/>
    </source>
</evidence>
<feature type="transmembrane region" description="Helical" evidence="7">
    <location>
        <begin position="304"/>
        <end position="326"/>
    </location>
</feature>
<evidence type="ECO:0000259" key="8">
    <source>
        <dbReference type="PROSITE" id="PS50850"/>
    </source>
</evidence>
<keyword evidence="10" id="KW-1185">Reference proteome</keyword>
<dbReference type="GO" id="GO:0022857">
    <property type="term" value="F:transmembrane transporter activity"/>
    <property type="evidence" value="ECO:0007669"/>
    <property type="project" value="InterPro"/>
</dbReference>
<evidence type="ECO:0000256" key="1">
    <source>
        <dbReference type="ARBA" id="ARBA00004651"/>
    </source>
</evidence>
<keyword evidence="6 7" id="KW-0472">Membrane</keyword>
<feature type="transmembrane region" description="Helical" evidence="7">
    <location>
        <begin position="405"/>
        <end position="427"/>
    </location>
</feature>
<dbReference type="InterPro" id="IPR036259">
    <property type="entry name" value="MFS_trans_sf"/>
</dbReference>